<keyword evidence="2" id="KW-0808">Transferase</keyword>
<accession>A0A3N2QWG9</accession>
<name>A0A3N2QWG9_9RHOB</name>
<reference evidence="2 3" key="1">
    <citation type="submission" date="2018-10" db="EMBL/GenBank/DDBJ databases">
        <title>Histidinibacterium lentulum gen. nov., sp. nov., a marine bacterium from the culture broth of Picochlorum sp. 122.</title>
        <authorList>
            <person name="Wang G."/>
        </authorList>
    </citation>
    <scope>NUCLEOTIDE SEQUENCE [LARGE SCALE GENOMIC DNA]</scope>
    <source>
        <strain evidence="2 3">B17</strain>
    </source>
</reference>
<evidence type="ECO:0000313" key="2">
    <source>
        <dbReference type="EMBL" id="ROT99500.1"/>
    </source>
</evidence>
<dbReference type="AlphaFoldDB" id="A0A3N2QWG9"/>
<evidence type="ECO:0000313" key="3">
    <source>
        <dbReference type="Proteomes" id="UP000268016"/>
    </source>
</evidence>
<dbReference type="OrthoDB" id="187903at2"/>
<dbReference type="EMBL" id="RDRB01000007">
    <property type="protein sequence ID" value="ROT99500.1"/>
    <property type="molecule type" value="Genomic_DNA"/>
</dbReference>
<dbReference type="GO" id="GO:0016747">
    <property type="term" value="F:acyltransferase activity, transferring groups other than amino-acyl groups"/>
    <property type="evidence" value="ECO:0007669"/>
    <property type="project" value="InterPro"/>
</dbReference>
<dbReference type="PROSITE" id="PS51186">
    <property type="entry name" value="GNAT"/>
    <property type="match status" value="1"/>
</dbReference>
<dbReference type="Gene3D" id="3.40.630.30">
    <property type="match status" value="1"/>
</dbReference>
<comment type="caution">
    <text evidence="2">The sequence shown here is derived from an EMBL/GenBank/DDBJ whole genome shotgun (WGS) entry which is preliminary data.</text>
</comment>
<dbReference type="InterPro" id="IPR000182">
    <property type="entry name" value="GNAT_dom"/>
</dbReference>
<gene>
    <name evidence="2" type="ORF">EAT49_14935</name>
</gene>
<dbReference type="InterPro" id="IPR016181">
    <property type="entry name" value="Acyl_CoA_acyltransferase"/>
</dbReference>
<sequence length="196" mass="21708">MSGLDYRILRGAEVEAALDDLADLRIGVFREWPYLYDGDHAYERRYLSRYRDAPGAILVGAFDGVRLVGAATGSPMEDHAADFGAAFEARGLPLGHIFYCAESVLLPGYRGRGAGHAFFDAREDHARALGRSHSAFCAVLRPEGHPRRPAEARSLEPFWRGRGYAPLAGATVTFSWRDVGEAEESAKPLQVWMRRL</sequence>
<dbReference type="RefSeq" id="WP_123643091.1">
    <property type="nucleotide sequence ID" value="NZ_ML119087.1"/>
</dbReference>
<dbReference type="Proteomes" id="UP000268016">
    <property type="component" value="Unassembled WGS sequence"/>
</dbReference>
<dbReference type="SUPFAM" id="SSF55729">
    <property type="entry name" value="Acyl-CoA N-acyltransferases (Nat)"/>
    <property type="match status" value="1"/>
</dbReference>
<dbReference type="Pfam" id="PF00583">
    <property type="entry name" value="Acetyltransf_1"/>
    <property type="match status" value="1"/>
</dbReference>
<keyword evidence="3" id="KW-1185">Reference proteome</keyword>
<evidence type="ECO:0000259" key="1">
    <source>
        <dbReference type="PROSITE" id="PS51186"/>
    </source>
</evidence>
<organism evidence="2 3">
    <name type="scientific">Histidinibacterium lentulum</name>
    <dbReference type="NCBI Taxonomy" id="2480588"/>
    <lineage>
        <taxon>Bacteria</taxon>
        <taxon>Pseudomonadati</taxon>
        <taxon>Pseudomonadota</taxon>
        <taxon>Alphaproteobacteria</taxon>
        <taxon>Rhodobacterales</taxon>
        <taxon>Paracoccaceae</taxon>
        <taxon>Histidinibacterium</taxon>
    </lineage>
</organism>
<protein>
    <submittedName>
        <fullName evidence="2">GNAT family N-acetyltransferase</fullName>
    </submittedName>
</protein>
<proteinExistence type="predicted"/>
<feature type="domain" description="N-acetyltransferase" evidence="1">
    <location>
        <begin position="4"/>
        <end position="196"/>
    </location>
</feature>